<keyword evidence="3" id="KW-0597">Phosphoprotein</keyword>
<dbReference type="EMBL" id="JACBZD010000002">
    <property type="protein sequence ID" value="NYI08334.1"/>
    <property type="molecule type" value="Genomic_DNA"/>
</dbReference>
<gene>
    <name evidence="11" type="ORF">FHU37_005363</name>
</gene>
<keyword evidence="9" id="KW-1133">Transmembrane helix</keyword>
<sequence length="415" mass="43862">MTPRSPAPPARALWRGWVHLLLGGALLMPYMLLGALVAELVGAGRATDGYGAVTDPRVFLAVLPVVAASGLVLPVRRVETTAARELLGVALPDPADEPRERPSWDRRRRTAAWFTAHLAVGGIAGGLTLALVPFALWIMTLPFVEQQTATAGATTALPSGWAAAWALPAGPAVLALLALAIRGAAAALARLGPALLGPSPAERLAQAEARSRRLAERNRLARELHDSVGHALSVITVQAGAAARLLDTDTEFARTALTSVEECARSALEELDHVLGLLREERPDGVARQPALGDLPALVERAGTGGQRVELVVDGPPGTVPAAVSREAYRIVQEGVTNALRHAGEVPVRVGLRVRERAVELEITNELPAAPRTPGRGRAGGRGLMGMRERVEVLRGEMEAGEMDGAWVLKVRLPW</sequence>
<feature type="transmembrane region" description="Helical" evidence="9">
    <location>
        <begin position="12"/>
        <end position="38"/>
    </location>
</feature>
<evidence type="ECO:0000313" key="12">
    <source>
        <dbReference type="Proteomes" id="UP000567795"/>
    </source>
</evidence>
<evidence type="ECO:0000256" key="7">
    <source>
        <dbReference type="ARBA" id="ARBA00022840"/>
    </source>
</evidence>
<dbReference type="Gene3D" id="1.20.5.1930">
    <property type="match status" value="1"/>
</dbReference>
<dbReference type="InterPro" id="IPR036890">
    <property type="entry name" value="HATPase_C_sf"/>
</dbReference>
<keyword evidence="4" id="KW-0808">Transferase</keyword>
<feature type="transmembrane region" description="Helical" evidence="9">
    <location>
        <begin position="111"/>
        <end position="139"/>
    </location>
</feature>
<keyword evidence="5" id="KW-0547">Nucleotide-binding</keyword>
<evidence type="ECO:0000259" key="10">
    <source>
        <dbReference type="Pfam" id="PF07730"/>
    </source>
</evidence>
<feature type="domain" description="Signal transduction histidine kinase subgroup 3 dimerisation and phosphoacceptor" evidence="10">
    <location>
        <begin position="216"/>
        <end position="281"/>
    </location>
</feature>
<comment type="catalytic activity">
    <reaction evidence="1">
        <text>ATP + protein L-histidine = ADP + protein N-phospho-L-histidine.</text>
        <dbReference type="EC" id="2.7.13.3"/>
    </reaction>
</comment>
<evidence type="ECO:0000256" key="4">
    <source>
        <dbReference type="ARBA" id="ARBA00022679"/>
    </source>
</evidence>
<evidence type="ECO:0000256" key="3">
    <source>
        <dbReference type="ARBA" id="ARBA00022553"/>
    </source>
</evidence>
<dbReference type="GO" id="GO:0046983">
    <property type="term" value="F:protein dimerization activity"/>
    <property type="evidence" value="ECO:0007669"/>
    <property type="project" value="InterPro"/>
</dbReference>
<keyword evidence="8" id="KW-0902">Two-component regulatory system</keyword>
<dbReference type="EC" id="2.7.13.3" evidence="2"/>
<proteinExistence type="predicted"/>
<dbReference type="Pfam" id="PF07730">
    <property type="entry name" value="HisKA_3"/>
    <property type="match status" value="1"/>
</dbReference>
<dbReference type="SUPFAM" id="SSF55874">
    <property type="entry name" value="ATPase domain of HSP90 chaperone/DNA topoisomerase II/histidine kinase"/>
    <property type="match status" value="1"/>
</dbReference>
<dbReference type="GO" id="GO:0016020">
    <property type="term" value="C:membrane"/>
    <property type="evidence" value="ECO:0007669"/>
    <property type="project" value="InterPro"/>
</dbReference>
<dbReference type="InterPro" id="IPR011712">
    <property type="entry name" value="Sig_transdc_His_kin_sub3_dim/P"/>
</dbReference>
<feature type="transmembrane region" description="Helical" evidence="9">
    <location>
        <begin position="159"/>
        <end position="181"/>
    </location>
</feature>
<evidence type="ECO:0000256" key="2">
    <source>
        <dbReference type="ARBA" id="ARBA00012438"/>
    </source>
</evidence>
<name>A0A853A658_9ACTN</name>
<evidence type="ECO:0000256" key="5">
    <source>
        <dbReference type="ARBA" id="ARBA00022741"/>
    </source>
</evidence>
<accession>A0A853A658</accession>
<dbReference type="RefSeq" id="WP_281394839.1">
    <property type="nucleotide sequence ID" value="NZ_JACBZD010000002.1"/>
</dbReference>
<dbReference type="PANTHER" id="PTHR24421:SF10">
    <property type="entry name" value="NITRATE_NITRITE SENSOR PROTEIN NARQ"/>
    <property type="match status" value="1"/>
</dbReference>
<keyword evidence="9" id="KW-0472">Membrane</keyword>
<keyword evidence="7" id="KW-0067">ATP-binding</keyword>
<dbReference type="AlphaFoldDB" id="A0A853A658"/>
<dbReference type="Proteomes" id="UP000567795">
    <property type="component" value="Unassembled WGS sequence"/>
</dbReference>
<dbReference type="CDD" id="cd16917">
    <property type="entry name" value="HATPase_UhpB-NarQ-NarX-like"/>
    <property type="match status" value="1"/>
</dbReference>
<evidence type="ECO:0000256" key="6">
    <source>
        <dbReference type="ARBA" id="ARBA00022777"/>
    </source>
</evidence>
<dbReference type="PANTHER" id="PTHR24421">
    <property type="entry name" value="NITRATE/NITRITE SENSOR PROTEIN NARX-RELATED"/>
    <property type="match status" value="1"/>
</dbReference>
<dbReference type="InterPro" id="IPR050482">
    <property type="entry name" value="Sensor_HK_TwoCompSys"/>
</dbReference>
<keyword evidence="6 11" id="KW-0418">Kinase</keyword>
<protein>
    <recommendedName>
        <fullName evidence="2">histidine kinase</fullName>
        <ecNumber evidence="2">2.7.13.3</ecNumber>
    </recommendedName>
</protein>
<evidence type="ECO:0000256" key="1">
    <source>
        <dbReference type="ARBA" id="ARBA00000085"/>
    </source>
</evidence>
<comment type="caution">
    <text evidence="11">The sequence shown here is derived from an EMBL/GenBank/DDBJ whole genome shotgun (WGS) entry which is preliminary data.</text>
</comment>
<dbReference type="Gene3D" id="3.30.565.10">
    <property type="entry name" value="Histidine kinase-like ATPase, C-terminal domain"/>
    <property type="match status" value="1"/>
</dbReference>
<dbReference type="GO" id="GO:0000155">
    <property type="term" value="F:phosphorelay sensor kinase activity"/>
    <property type="evidence" value="ECO:0007669"/>
    <property type="project" value="InterPro"/>
</dbReference>
<organism evidence="11 12">
    <name type="scientific">Allostreptomyces psammosilenae</name>
    <dbReference type="NCBI Taxonomy" id="1892865"/>
    <lineage>
        <taxon>Bacteria</taxon>
        <taxon>Bacillati</taxon>
        <taxon>Actinomycetota</taxon>
        <taxon>Actinomycetes</taxon>
        <taxon>Kitasatosporales</taxon>
        <taxon>Streptomycetaceae</taxon>
        <taxon>Allostreptomyces</taxon>
    </lineage>
</organism>
<evidence type="ECO:0000256" key="9">
    <source>
        <dbReference type="SAM" id="Phobius"/>
    </source>
</evidence>
<keyword evidence="9" id="KW-0812">Transmembrane</keyword>
<feature type="transmembrane region" description="Helical" evidence="9">
    <location>
        <begin position="58"/>
        <end position="75"/>
    </location>
</feature>
<keyword evidence="12" id="KW-1185">Reference proteome</keyword>
<evidence type="ECO:0000256" key="8">
    <source>
        <dbReference type="ARBA" id="ARBA00023012"/>
    </source>
</evidence>
<dbReference type="GO" id="GO:0005524">
    <property type="term" value="F:ATP binding"/>
    <property type="evidence" value="ECO:0007669"/>
    <property type="project" value="UniProtKB-KW"/>
</dbReference>
<reference evidence="11 12" key="1">
    <citation type="submission" date="2020-07" db="EMBL/GenBank/DDBJ databases">
        <title>Sequencing the genomes of 1000 actinobacteria strains.</title>
        <authorList>
            <person name="Klenk H.-P."/>
        </authorList>
    </citation>
    <scope>NUCLEOTIDE SEQUENCE [LARGE SCALE GENOMIC DNA]</scope>
    <source>
        <strain evidence="11 12">DSM 42178</strain>
    </source>
</reference>
<evidence type="ECO:0000313" key="11">
    <source>
        <dbReference type="EMBL" id="NYI08334.1"/>
    </source>
</evidence>